<keyword evidence="2" id="KW-0812">Transmembrane</keyword>
<feature type="transmembrane region" description="Helical" evidence="2">
    <location>
        <begin position="308"/>
        <end position="330"/>
    </location>
</feature>
<protein>
    <submittedName>
        <fullName evidence="5">Rifin</fullName>
    </submittedName>
</protein>
<dbReference type="Pfam" id="PF02009">
    <property type="entry name" value="RIFIN"/>
    <property type="match status" value="1"/>
</dbReference>
<feature type="chain" id="PRO_5036317669" evidence="3">
    <location>
        <begin position="23"/>
        <end position="350"/>
    </location>
</feature>
<evidence type="ECO:0000256" key="3">
    <source>
        <dbReference type="SAM" id="SignalP"/>
    </source>
</evidence>
<sequence>MKVHYFNILLFPFSLNIMLLSSQVYNQRNHYITLHMPNTESIKRHRSLCECDLYMPNYDNDPQMKEVMDNFNKQTQQRFNEYDDRMNEKRQKRKEQRDKNIDEIIKKDRMDKSLAEKVEKCCLICGCGLGGVAASVGIFGTVAVKELTKAAITTATELAKEEAMVEGVAKGAAAGKEFVIAKLQEMGISTLRGNVFETLFTAQNYNNVKTIALAINTQYDASSCPIHGSGPSETFCALVNQKSVAALKVQRMTQGGAVSTYEVIETAVKPIVSEAETVAAAAAKKATEEAIKASTEAVESAYAACQTAIIASVVAILVIVLVMMIIYLILRYRRKKKMNKRAQYTKLLNQ</sequence>
<keyword evidence="2" id="KW-0472">Membrane</keyword>
<dbReference type="Proteomes" id="UP000754359">
    <property type="component" value="Unassembled WGS sequence"/>
</dbReference>
<keyword evidence="2" id="KW-1133">Transmembrane helix</keyword>
<feature type="signal peptide" evidence="3">
    <location>
        <begin position="1"/>
        <end position="22"/>
    </location>
</feature>
<reference evidence="5 6" key="1">
    <citation type="submission" date="2017-11" db="EMBL/GenBank/DDBJ databases">
        <title>Plasmodium falciparum NF54 genome assembly.</title>
        <authorList>
            <person name="Bryant J.M."/>
            <person name="Baumgarten S."/>
            <person name="Scheidig-Benatar C."/>
            <person name="Scherf A."/>
        </authorList>
    </citation>
    <scope>NUCLEOTIDE SEQUENCE [LARGE SCALE GENOMIC DNA]</scope>
    <source>
        <strain evidence="5">NF54</strain>
    </source>
</reference>
<keyword evidence="3" id="KW-0732">Signal</keyword>
<evidence type="ECO:0000256" key="1">
    <source>
        <dbReference type="SAM" id="MobiDB-lite"/>
    </source>
</evidence>
<dbReference type="EMBL" id="QFXU01000007">
    <property type="protein sequence ID" value="KAF4330826.1"/>
    <property type="molecule type" value="Genomic_DNA"/>
</dbReference>
<dbReference type="SMR" id="A0A2I0C1B1"/>
<gene>
    <name evidence="5" type="ORF">CK202_0032</name>
    <name evidence="4" type="ORF">CYL21_0813</name>
</gene>
<dbReference type="EMBL" id="NYMT01000001">
    <property type="protein sequence ID" value="PKC49339.1"/>
    <property type="molecule type" value="Genomic_DNA"/>
</dbReference>
<feature type="region of interest" description="Disordered" evidence="1">
    <location>
        <begin position="80"/>
        <end position="102"/>
    </location>
</feature>
<dbReference type="Proteomes" id="UP000232684">
    <property type="component" value="Unassembled WGS sequence"/>
</dbReference>
<evidence type="ECO:0000256" key="2">
    <source>
        <dbReference type="SAM" id="Phobius"/>
    </source>
</evidence>
<comment type="caution">
    <text evidence="5">The sequence shown here is derived from an EMBL/GenBank/DDBJ whole genome shotgun (WGS) entry which is preliminary data.</text>
</comment>
<name>A0A2I0C1B1_PLAFO</name>
<evidence type="ECO:0000313" key="4">
    <source>
        <dbReference type="EMBL" id="KAF4330826.1"/>
    </source>
</evidence>
<dbReference type="InterPro" id="IPR006373">
    <property type="entry name" value="VSA_Rifin"/>
</dbReference>
<dbReference type="VEuPathDB" id="PlasmoDB:PfNF54_140082600"/>
<evidence type="ECO:0000313" key="6">
    <source>
        <dbReference type="Proteomes" id="UP000232684"/>
    </source>
</evidence>
<dbReference type="AlphaFoldDB" id="A0A2I0C1B1"/>
<evidence type="ECO:0000313" key="7">
    <source>
        <dbReference type="Proteomes" id="UP000754359"/>
    </source>
</evidence>
<organism evidence="5 6">
    <name type="scientific">Plasmodium falciparum (isolate NF54)</name>
    <dbReference type="NCBI Taxonomy" id="5843"/>
    <lineage>
        <taxon>Eukaryota</taxon>
        <taxon>Sar</taxon>
        <taxon>Alveolata</taxon>
        <taxon>Apicomplexa</taxon>
        <taxon>Aconoidasida</taxon>
        <taxon>Haemosporida</taxon>
        <taxon>Plasmodiidae</taxon>
        <taxon>Plasmodium</taxon>
        <taxon>Plasmodium (Laverania)</taxon>
    </lineage>
</organism>
<proteinExistence type="predicted"/>
<dbReference type="NCBIfam" id="TIGR01477">
    <property type="entry name" value="RIFIN"/>
    <property type="match status" value="1"/>
</dbReference>
<accession>A0A2I0C1B1</accession>
<reference evidence="4 7" key="2">
    <citation type="submission" date="2018-05" db="EMBL/GenBank/DDBJ databases">
        <title>Genome assembly of Plasmodium falciparum NF54 DiCre.</title>
        <authorList>
            <person name="Baumgarten S."/>
            <person name="Treeck M."/>
            <person name="Scherf A."/>
        </authorList>
    </citation>
    <scope>NUCLEOTIDE SEQUENCE [LARGE SCALE GENOMIC DNA]</scope>
    <source>
        <strain evidence="4">NF54</strain>
    </source>
</reference>
<evidence type="ECO:0000313" key="5">
    <source>
        <dbReference type="EMBL" id="PKC49339.1"/>
    </source>
</evidence>